<evidence type="ECO:0000256" key="2">
    <source>
        <dbReference type="SAM" id="SignalP"/>
    </source>
</evidence>
<dbReference type="AlphaFoldDB" id="A0A6G1GHG2"/>
<dbReference type="EMBL" id="ML975149">
    <property type="protein sequence ID" value="KAF1817535.1"/>
    <property type="molecule type" value="Genomic_DNA"/>
</dbReference>
<gene>
    <name evidence="3 5" type="ORF">P152DRAFT_22657</name>
</gene>
<sequence>MASCSSFFRFIADAMSGTPSLAGIMVCFLLLHQLRAVIANPLPVAEADPEPNPQQNIYAPFSGAIYIIAADGQVLSGIPSICPANAQQVCGNLHVWNWCCPSGYTCSWMNSQQSSIGCCPAGSQCNGTPQVVTQTVTIERNPTAVIVASQPRTMTQLESSTMTPTSEVLVAVTTSTATLIYGGPYCSTMTATGPNLPTTASSRCGTILIVSSITSRRDSPFHGSGMLALSILMTLWALIHSVC</sequence>
<dbReference type="Proteomes" id="UP000504638">
    <property type="component" value="Unplaced"/>
</dbReference>
<keyword evidence="1" id="KW-0812">Transmembrane</keyword>
<organism evidence="3">
    <name type="scientific">Eremomyces bilateralis CBS 781.70</name>
    <dbReference type="NCBI Taxonomy" id="1392243"/>
    <lineage>
        <taxon>Eukaryota</taxon>
        <taxon>Fungi</taxon>
        <taxon>Dikarya</taxon>
        <taxon>Ascomycota</taxon>
        <taxon>Pezizomycotina</taxon>
        <taxon>Dothideomycetes</taxon>
        <taxon>Dothideomycetes incertae sedis</taxon>
        <taxon>Eremomycetales</taxon>
        <taxon>Eremomycetaceae</taxon>
        <taxon>Eremomyces</taxon>
    </lineage>
</organism>
<evidence type="ECO:0000313" key="4">
    <source>
        <dbReference type="Proteomes" id="UP000504638"/>
    </source>
</evidence>
<accession>A0A6G1GHG2</accession>
<dbReference type="RefSeq" id="XP_033539166.1">
    <property type="nucleotide sequence ID" value="XM_033674526.1"/>
</dbReference>
<keyword evidence="1" id="KW-1133">Transmembrane helix</keyword>
<proteinExistence type="predicted"/>
<dbReference type="PANTHER" id="PTHR39599">
    <property type="entry name" value="GPI-ANCHORED PROTEIN (EUROFUNG)-RELATED-RELATED"/>
    <property type="match status" value="1"/>
</dbReference>
<keyword evidence="1" id="KW-0472">Membrane</keyword>
<evidence type="ECO:0000256" key="1">
    <source>
        <dbReference type="SAM" id="Phobius"/>
    </source>
</evidence>
<dbReference type="GeneID" id="54415096"/>
<feature type="signal peptide" evidence="2">
    <location>
        <begin position="1"/>
        <end position="39"/>
    </location>
</feature>
<reference evidence="5" key="2">
    <citation type="submission" date="2020-04" db="EMBL/GenBank/DDBJ databases">
        <authorList>
            <consortium name="NCBI Genome Project"/>
        </authorList>
    </citation>
    <scope>NUCLEOTIDE SEQUENCE</scope>
    <source>
        <strain evidence="5">CBS 781.70</strain>
    </source>
</reference>
<protein>
    <recommendedName>
        <fullName evidence="6">GPI anchored protein</fullName>
    </recommendedName>
</protein>
<evidence type="ECO:0000313" key="3">
    <source>
        <dbReference type="EMBL" id="KAF1817535.1"/>
    </source>
</evidence>
<keyword evidence="4" id="KW-1185">Reference proteome</keyword>
<dbReference type="PANTHER" id="PTHR39599:SF1">
    <property type="entry name" value="GPI-ANCHORED PROTEIN (EUROFUNG)"/>
    <property type="match status" value="1"/>
</dbReference>
<name>A0A6G1GHG2_9PEZI</name>
<reference evidence="5" key="3">
    <citation type="submission" date="2025-04" db="UniProtKB">
        <authorList>
            <consortium name="RefSeq"/>
        </authorList>
    </citation>
    <scope>IDENTIFICATION</scope>
    <source>
        <strain evidence="5">CBS 781.70</strain>
    </source>
</reference>
<evidence type="ECO:0000313" key="5">
    <source>
        <dbReference type="RefSeq" id="XP_033539166.1"/>
    </source>
</evidence>
<dbReference type="OrthoDB" id="2426396at2759"/>
<keyword evidence="2" id="KW-0732">Signal</keyword>
<feature type="transmembrane region" description="Helical" evidence="1">
    <location>
        <begin position="221"/>
        <end position="239"/>
    </location>
</feature>
<evidence type="ECO:0008006" key="6">
    <source>
        <dbReference type="Google" id="ProtNLM"/>
    </source>
</evidence>
<feature type="chain" id="PRO_5044632150" description="GPI anchored protein" evidence="2">
    <location>
        <begin position="40"/>
        <end position="243"/>
    </location>
</feature>
<reference evidence="3 5" key="1">
    <citation type="submission" date="2020-01" db="EMBL/GenBank/DDBJ databases">
        <authorList>
            <consortium name="DOE Joint Genome Institute"/>
            <person name="Haridas S."/>
            <person name="Albert R."/>
            <person name="Binder M."/>
            <person name="Bloem J."/>
            <person name="Labutti K."/>
            <person name="Salamov A."/>
            <person name="Andreopoulos B."/>
            <person name="Baker S.E."/>
            <person name="Barry K."/>
            <person name="Bills G."/>
            <person name="Bluhm B.H."/>
            <person name="Cannon C."/>
            <person name="Castanera R."/>
            <person name="Culley D.E."/>
            <person name="Daum C."/>
            <person name="Ezra D."/>
            <person name="Gonzalez J.B."/>
            <person name="Henrissat B."/>
            <person name="Kuo A."/>
            <person name="Liang C."/>
            <person name="Lipzen A."/>
            <person name="Lutzoni F."/>
            <person name="Magnuson J."/>
            <person name="Mondo S."/>
            <person name="Nolan M."/>
            <person name="Ohm R."/>
            <person name="Pangilinan J."/>
            <person name="Park H.-J."/>
            <person name="Ramirez L."/>
            <person name="Alfaro M."/>
            <person name="Sun H."/>
            <person name="Tritt A."/>
            <person name="Yoshinaga Y."/>
            <person name="Zwiers L.-H."/>
            <person name="Turgeon B.G."/>
            <person name="Goodwin S.B."/>
            <person name="Spatafora J.W."/>
            <person name="Crous P.W."/>
            <person name="Grigoriev I.V."/>
        </authorList>
    </citation>
    <scope>NUCLEOTIDE SEQUENCE</scope>
    <source>
        <strain evidence="3 5">CBS 781.70</strain>
    </source>
</reference>